<organism evidence="3 4">
    <name type="scientific">Dokdonia genika</name>
    <dbReference type="NCBI Taxonomy" id="308113"/>
    <lineage>
        <taxon>Bacteria</taxon>
        <taxon>Pseudomonadati</taxon>
        <taxon>Bacteroidota</taxon>
        <taxon>Flavobacteriia</taxon>
        <taxon>Flavobacteriales</taxon>
        <taxon>Flavobacteriaceae</taxon>
        <taxon>Dokdonia</taxon>
    </lineage>
</organism>
<reference evidence="4" key="1">
    <citation type="journal article" date="2019" name="Int. J. Syst. Evol. Microbiol.">
        <title>The Global Catalogue of Microorganisms (GCM) 10K type strain sequencing project: providing services to taxonomists for standard genome sequencing and annotation.</title>
        <authorList>
            <consortium name="The Broad Institute Genomics Platform"/>
            <consortium name="The Broad Institute Genome Sequencing Center for Infectious Disease"/>
            <person name="Wu L."/>
            <person name="Ma J."/>
        </authorList>
    </citation>
    <scope>NUCLEOTIDE SEQUENCE [LARGE SCALE GENOMIC DNA]</scope>
    <source>
        <strain evidence="4">CGMCC 4.7427</strain>
    </source>
</reference>
<evidence type="ECO:0000259" key="1">
    <source>
        <dbReference type="Pfam" id="PF13280"/>
    </source>
</evidence>
<name>A0ABV9LC71_9FLAO</name>
<feature type="domain" description="WYL" evidence="1">
    <location>
        <begin position="156"/>
        <end position="223"/>
    </location>
</feature>
<sequence>MSTNKHAIIRYQTLDKCFRNTGKRFFIEDMLKACNASLYEFDGNTEGIKKRQLYDDINFMESDQGWSIPLKKTKEGRRVFYTYEDASFSINNQPLNENEAEQLKSAMLVLSRFKGLPQFEWINEIIPKLDKTFKLTEQNQEIISFDSNEFLTGTEYISILFKAIQNEQCLNVSYQSFQSNTEQKIDFHPYHLKQYNNRWFAIGKNNGFDNLTNLALDRIKRIEHSSIKFDNSQLIDFEEYFDDIIGVTMPKDQTLTKIILQATSAQAPYIKTKPLHGSQKKIEEQDGTYTFSIEVIPNYELKKVILSYGSGLQVLEPKDLRNEIIQTLNDSKLAYLR</sequence>
<dbReference type="PANTHER" id="PTHR34580">
    <property type="match status" value="1"/>
</dbReference>
<dbReference type="PROSITE" id="PS52050">
    <property type="entry name" value="WYL"/>
    <property type="match status" value="1"/>
</dbReference>
<dbReference type="InterPro" id="IPR051534">
    <property type="entry name" value="CBASS_pafABC_assoc_protein"/>
</dbReference>
<dbReference type="Proteomes" id="UP001595878">
    <property type="component" value="Unassembled WGS sequence"/>
</dbReference>
<comment type="caution">
    <text evidence="3">The sequence shown here is derived from an EMBL/GenBank/DDBJ whole genome shotgun (WGS) entry which is preliminary data.</text>
</comment>
<dbReference type="PANTHER" id="PTHR34580:SF9">
    <property type="entry name" value="SLL5097 PROTEIN"/>
    <property type="match status" value="1"/>
</dbReference>
<feature type="domain" description="WCX" evidence="2">
    <location>
        <begin position="258"/>
        <end position="328"/>
    </location>
</feature>
<evidence type="ECO:0000313" key="4">
    <source>
        <dbReference type="Proteomes" id="UP001595878"/>
    </source>
</evidence>
<dbReference type="InterPro" id="IPR026881">
    <property type="entry name" value="WYL_dom"/>
</dbReference>
<dbReference type="RefSeq" id="WP_380034909.1">
    <property type="nucleotide sequence ID" value="NZ_JBHSHB010000024.1"/>
</dbReference>
<proteinExistence type="predicted"/>
<gene>
    <name evidence="3" type="ORF">ACFO5T_12555</name>
</gene>
<dbReference type="Pfam" id="PF25583">
    <property type="entry name" value="WCX"/>
    <property type="match status" value="1"/>
</dbReference>
<evidence type="ECO:0000259" key="2">
    <source>
        <dbReference type="Pfam" id="PF25583"/>
    </source>
</evidence>
<dbReference type="Pfam" id="PF13280">
    <property type="entry name" value="WYL"/>
    <property type="match status" value="1"/>
</dbReference>
<evidence type="ECO:0000313" key="3">
    <source>
        <dbReference type="EMBL" id="MFC4691261.1"/>
    </source>
</evidence>
<dbReference type="InterPro" id="IPR057727">
    <property type="entry name" value="WCX_dom"/>
</dbReference>
<protein>
    <submittedName>
        <fullName evidence="3">Helix-turn-helix transcriptional regulator</fullName>
    </submittedName>
</protein>
<accession>A0ABV9LC71</accession>
<dbReference type="EMBL" id="JBHSHB010000024">
    <property type="protein sequence ID" value="MFC4691261.1"/>
    <property type="molecule type" value="Genomic_DNA"/>
</dbReference>
<keyword evidence="4" id="KW-1185">Reference proteome</keyword>